<dbReference type="GO" id="GO:0003911">
    <property type="term" value="F:DNA ligase (NAD+) activity"/>
    <property type="evidence" value="ECO:0007669"/>
    <property type="project" value="UniProtKB-EC"/>
</dbReference>
<dbReference type="PANTHER" id="PTHR23389:SF9">
    <property type="entry name" value="DNA LIGASE"/>
    <property type="match status" value="1"/>
</dbReference>
<dbReference type="InterPro" id="IPR004149">
    <property type="entry name" value="Znf_DNAligase_C4"/>
</dbReference>
<dbReference type="Pfam" id="PF03120">
    <property type="entry name" value="OB_DNA_ligase"/>
    <property type="match status" value="1"/>
</dbReference>
<dbReference type="Pfam" id="PF01653">
    <property type="entry name" value="DNA_ligase_aden"/>
    <property type="match status" value="1"/>
</dbReference>
<dbReference type="FunFam" id="2.40.50.140:FF:000012">
    <property type="entry name" value="DNA ligase"/>
    <property type="match status" value="1"/>
</dbReference>
<dbReference type="Gene3D" id="6.20.10.30">
    <property type="match status" value="1"/>
</dbReference>
<dbReference type="FunFam" id="1.10.150.20:FF:000007">
    <property type="entry name" value="DNA ligase"/>
    <property type="match status" value="1"/>
</dbReference>
<dbReference type="GO" id="GO:0046872">
    <property type="term" value="F:metal ion binding"/>
    <property type="evidence" value="ECO:0007669"/>
    <property type="project" value="UniProtKB-KW"/>
</dbReference>
<evidence type="ECO:0000313" key="17">
    <source>
        <dbReference type="EMBL" id="TSC92478.1"/>
    </source>
</evidence>
<dbReference type="InterPro" id="IPR001357">
    <property type="entry name" value="BRCT_dom"/>
</dbReference>
<keyword evidence="5 15" id="KW-0436">Ligase</keyword>
<dbReference type="InterPro" id="IPR013839">
    <property type="entry name" value="DNAligase_adenylation"/>
</dbReference>
<organism evidence="17 18">
    <name type="scientific">Candidatus Berkelbacteria bacterium Licking1014_85</name>
    <dbReference type="NCBI Taxonomy" id="2017148"/>
    <lineage>
        <taxon>Bacteria</taxon>
        <taxon>Candidatus Berkelbacteria</taxon>
    </lineage>
</organism>
<dbReference type="SUPFAM" id="SSF52113">
    <property type="entry name" value="BRCT domain"/>
    <property type="match status" value="1"/>
</dbReference>
<comment type="catalytic activity">
    <reaction evidence="13 15">
        <text>NAD(+) + (deoxyribonucleotide)n-3'-hydroxyl + 5'-phospho-(deoxyribonucleotide)m = (deoxyribonucleotide)n+m + AMP + beta-nicotinamide D-nucleotide.</text>
        <dbReference type="EC" id="6.5.1.2"/>
    </reaction>
</comment>
<dbReference type="SMART" id="SM00292">
    <property type="entry name" value="BRCT"/>
    <property type="match status" value="1"/>
</dbReference>
<evidence type="ECO:0000256" key="15">
    <source>
        <dbReference type="RuleBase" id="RU000618"/>
    </source>
</evidence>
<evidence type="ECO:0000256" key="11">
    <source>
        <dbReference type="ARBA" id="ARBA00023027"/>
    </source>
</evidence>
<dbReference type="InterPro" id="IPR018239">
    <property type="entry name" value="DNA_ligase_AS"/>
</dbReference>
<dbReference type="InterPro" id="IPR010994">
    <property type="entry name" value="RuvA_2-like"/>
</dbReference>
<dbReference type="Pfam" id="PF00533">
    <property type="entry name" value="BRCT"/>
    <property type="match status" value="1"/>
</dbReference>
<evidence type="ECO:0000256" key="1">
    <source>
        <dbReference type="ARBA" id="ARBA00001946"/>
    </source>
</evidence>
<comment type="function">
    <text evidence="2">DNA ligase that catalyzes the formation of phosphodiester linkages between 5'-phosphoryl and 3'-hydroxyl groups in double-stranded DNA using NAD as a coenzyme and as the energy source for the reaction. It is essential for DNA replication and repair of damaged DNA.</text>
</comment>
<dbReference type="Gene3D" id="3.40.50.10190">
    <property type="entry name" value="BRCT domain"/>
    <property type="match status" value="1"/>
</dbReference>
<name>A0A554LHZ8_9BACT</name>
<dbReference type="CDD" id="cd00114">
    <property type="entry name" value="LIGANc"/>
    <property type="match status" value="1"/>
</dbReference>
<evidence type="ECO:0000313" key="18">
    <source>
        <dbReference type="Proteomes" id="UP000315589"/>
    </source>
</evidence>
<evidence type="ECO:0000256" key="12">
    <source>
        <dbReference type="ARBA" id="ARBA00023204"/>
    </source>
</evidence>
<accession>A0A554LHZ8</accession>
<dbReference type="AlphaFoldDB" id="A0A554LHZ8"/>
<dbReference type="SUPFAM" id="SSF47781">
    <property type="entry name" value="RuvA domain 2-like"/>
    <property type="match status" value="1"/>
</dbReference>
<dbReference type="Gene3D" id="1.10.287.610">
    <property type="entry name" value="Helix hairpin bin"/>
    <property type="match status" value="1"/>
</dbReference>
<dbReference type="PROSITE" id="PS50172">
    <property type="entry name" value="BRCT"/>
    <property type="match status" value="1"/>
</dbReference>
<sequence length="687" mass="77411">STEIKIRAQKLREEITKRREVYHKGVDPKATDEVYSSLTRELRELEEKYPSLIDKKSPTQFVAGKVQEKFKKVTHAIPMLSLNDIFSENELNDWFKRLDRIEPGIVNKTDFYCELKMDGLAVELEYENGKFVRGSTRGDGKIGENVTENLRTIKNIPSVIPAYAGIQGHGSPVVVGDDNFIVRGEVYLPINEFEKINKEREKNGETLFANPRNAAAGSLKQLDTNITAKRGLRFMGYDLINAKFKILNPKQIQNFKIQTHFEKHQLLEKLGFEANSGLSKVCKNLSEVNEYKKKLENKREKLSYQIDGIVVQINDNKLFDKLGVVGKAPRGAIAFKFSAEQATTKIKEIIFQIGRTGVLTPVAIFEPVELAGTTVSRATLHNIDEINRLDVRITDTVVVQKAGDIIPDIIEVLKNLRCGKEKPIKIPKKCPVCGSKIEKKKADEVNYYCSNPKCFAQTLRQIRHFVSKSALDIDGLGPKIIEQLINSGLIKDETDLFELRAEDIKPLERFADKSAENLIESINNSRTLDLSKFMYSLGIRHIGEVMANDLTKHFGSLEKIMSAKTEEFNDVFGISTAVSDSITEYFYNKNNELKVRKLLKFIKLLNPKKVSQTLAGKTFVITGSLESMSREEAESRIRDLGGRASSSVSKETDFLVEGENPGTKSERARKLGVKIIGENELRNVIAS</sequence>
<keyword evidence="9" id="KW-0862">Zinc</keyword>
<evidence type="ECO:0000256" key="3">
    <source>
        <dbReference type="ARBA" id="ARBA00012722"/>
    </source>
</evidence>
<dbReference type="InterPro" id="IPR012340">
    <property type="entry name" value="NA-bd_OB-fold"/>
</dbReference>
<evidence type="ECO:0000256" key="8">
    <source>
        <dbReference type="ARBA" id="ARBA00022763"/>
    </source>
</evidence>
<dbReference type="GO" id="GO:0006260">
    <property type="term" value="P:DNA replication"/>
    <property type="evidence" value="ECO:0007669"/>
    <property type="project" value="UniProtKB-KW"/>
</dbReference>
<dbReference type="PROSITE" id="PS01056">
    <property type="entry name" value="DNA_LIGASE_N2"/>
    <property type="match status" value="1"/>
</dbReference>
<dbReference type="InterPro" id="IPR033136">
    <property type="entry name" value="DNA_ligase_CS"/>
</dbReference>
<comment type="similarity">
    <text evidence="14">Belongs to the NAD-dependent DNA ligase family. LigA subfamily.</text>
</comment>
<dbReference type="InterPro" id="IPR001679">
    <property type="entry name" value="DNA_ligase"/>
</dbReference>
<evidence type="ECO:0000256" key="9">
    <source>
        <dbReference type="ARBA" id="ARBA00022833"/>
    </source>
</evidence>
<evidence type="ECO:0000256" key="4">
    <source>
        <dbReference type="ARBA" id="ARBA00013308"/>
    </source>
</evidence>
<keyword evidence="10" id="KW-0460">Magnesium</keyword>
<dbReference type="SMART" id="SM00532">
    <property type="entry name" value="LIGANc"/>
    <property type="match status" value="1"/>
</dbReference>
<comment type="caution">
    <text evidence="17">The sequence shown here is derived from an EMBL/GenBank/DDBJ whole genome shotgun (WGS) entry which is preliminary data.</text>
</comment>
<keyword evidence="6 15" id="KW-0235">DNA replication</keyword>
<dbReference type="EC" id="6.5.1.2" evidence="3 15"/>
<proteinExistence type="inferred from homology"/>
<dbReference type="EMBL" id="VMGI01000058">
    <property type="protein sequence ID" value="TSC92478.1"/>
    <property type="molecule type" value="Genomic_DNA"/>
</dbReference>
<feature type="domain" description="BRCT" evidence="16">
    <location>
        <begin position="609"/>
        <end position="687"/>
    </location>
</feature>
<dbReference type="InterPro" id="IPR013840">
    <property type="entry name" value="DNAligase_N"/>
</dbReference>
<dbReference type="InterPro" id="IPR004150">
    <property type="entry name" value="NAD_DNA_ligase_OB"/>
</dbReference>
<dbReference type="SUPFAM" id="SSF50249">
    <property type="entry name" value="Nucleic acid-binding proteins"/>
    <property type="match status" value="1"/>
</dbReference>
<dbReference type="NCBIfam" id="NF005932">
    <property type="entry name" value="PRK07956.1"/>
    <property type="match status" value="1"/>
</dbReference>
<dbReference type="PROSITE" id="PS01055">
    <property type="entry name" value="DNA_LIGASE_N1"/>
    <property type="match status" value="1"/>
</dbReference>
<dbReference type="Gene3D" id="1.10.150.20">
    <property type="entry name" value="5' to 3' exonuclease, C-terminal subdomain"/>
    <property type="match status" value="2"/>
</dbReference>
<dbReference type="PANTHER" id="PTHR23389">
    <property type="entry name" value="CHROMOSOME TRANSMISSION FIDELITY FACTOR 18"/>
    <property type="match status" value="1"/>
</dbReference>
<evidence type="ECO:0000256" key="13">
    <source>
        <dbReference type="ARBA" id="ARBA00034005"/>
    </source>
</evidence>
<comment type="cofactor">
    <cofactor evidence="1">
        <name>Mg(2+)</name>
        <dbReference type="ChEBI" id="CHEBI:18420"/>
    </cofactor>
</comment>
<evidence type="ECO:0000256" key="14">
    <source>
        <dbReference type="ARBA" id="ARBA00060881"/>
    </source>
</evidence>
<protein>
    <recommendedName>
        <fullName evidence="4 15">DNA ligase</fullName>
        <ecNumber evidence="3 15">6.5.1.2</ecNumber>
    </recommendedName>
</protein>
<dbReference type="HAMAP" id="MF_01588">
    <property type="entry name" value="DNA_ligase_A"/>
    <property type="match status" value="1"/>
</dbReference>
<dbReference type="Pfam" id="PF03119">
    <property type="entry name" value="DNA_ligase_ZBD"/>
    <property type="match status" value="1"/>
</dbReference>
<evidence type="ECO:0000256" key="7">
    <source>
        <dbReference type="ARBA" id="ARBA00022723"/>
    </source>
</evidence>
<evidence type="ECO:0000256" key="6">
    <source>
        <dbReference type="ARBA" id="ARBA00022705"/>
    </source>
</evidence>
<evidence type="ECO:0000256" key="10">
    <source>
        <dbReference type="ARBA" id="ARBA00022842"/>
    </source>
</evidence>
<dbReference type="Pfam" id="PF14520">
    <property type="entry name" value="HHH_5"/>
    <property type="match status" value="1"/>
</dbReference>
<reference evidence="17 18" key="1">
    <citation type="submission" date="2017-07" db="EMBL/GenBank/DDBJ databases">
        <title>Mechanisms for carbon and nitrogen cycling indicate functional differentiation within the Candidate Phyla Radiation.</title>
        <authorList>
            <person name="Danczak R.E."/>
            <person name="Johnston M.D."/>
            <person name="Kenah C."/>
            <person name="Slattery M."/>
            <person name="Wrighton K.C."/>
            <person name="Wilkins M.J."/>
        </authorList>
    </citation>
    <scope>NUCLEOTIDE SEQUENCE [LARGE SCALE GENOMIC DNA]</scope>
    <source>
        <strain evidence="17">Licking1014_85</strain>
    </source>
</reference>
<dbReference type="SUPFAM" id="SSF56091">
    <property type="entry name" value="DNA ligase/mRNA capping enzyme, catalytic domain"/>
    <property type="match status" value="1"/>
</dbReference>
<keyword evidence="12 15" id="KW-0234">DNA repair</keyword>
<dbReference type="InterPro" id="IPR041663">
    <property type="entry name" value="DisA/LigA_HHH"/>
</dbReference>
<gene>
    <name evidence="17" type="ORF">CEN91_432</name>
</gene>
<evidence type="ECO:0000259" key="16">
    <source>
        <dbReference type="PROSITE" id="PS50172"/>
    </source>
</evidence>
<dbReference type="PIRSF" id="PIRSF001604">
    <property type="entry name" value="LigA"/>
    <property type="match status" value="1"/>
</dbReference>
<dbReference type="Gene3D" id="3.30.470.30">
    <property type="entry name" value="DNA ligase/mRNA capping enzyme"/>
    <property type="match status" value="1"/>
</dbReference>
<dbReference type="GO" id="GO:0006281">
    <property type="term" value="P:DNA repair"/>
    <property type="evidence" value="ECO:0007669"/>
    <property type="project" value="UniProtKB-KW"/>
</dbReference>
<dbReference type="Gene3D" id="2.40.50.140">
    <property type="entry name" value="Nucleic acid-binding proteins"/>
    <property type="match status" value="1"/>
</dbReference>
<keyword evidence="11 15" id="KW-0520">NAD</keyword>
<dbReference type="NCBIfam" id="TIGR00575">
    <property type="entry name" value="dnlj"/>
    <property type="match status" value="1"/>
</dbReference>
<evidence type="ECO:0000256" key="5">
    <source>
        <dbReference type="ARBA" id="ARBA00022598"/>
    </source>
</evidence>
<dbReference type="InterPro" id="IPR036420">
    <property type="entry name" value="BRCT_dom_sf"/>
</dbReference>
<dbReference type="Proteomes" id="UP000315589">
    <property type="component" value="Unassembled WGS sequence"/>
</dbReference>
<keyword evidence="7" id="KW-0479">Metal-binding</keyword>
<evidence type="ECO:0000256" key="2">
    <source>
        <dbReference type="ARBA" id="ARBA00004067"/>
    </source>
</evidence>
<keyword evidence="8 15" id="KW-0227">DNA damage</keyword>
<dbReference type="Pfam" id="PF12826">
    <property type="entry name" value="HHH_2"/>
    <property type="match status" value="1"/>
</dbReference>
<feature type="non-terminal residue" evidence="17">
    <location>
        <position position="1"/>
    </location>
</feature>
<dbReference type="CDD" id="cd17748">
    <property type="entry name" value="BRCT_DNA_ligase_like"/>
    <property type="match status" value="1"/>
</dbReference>